<dbReference type="Gene3D" id="1.20.1070.10">
    <property type="entry name" value="Rhodopsin 7-helix transmembrane proteins"/>
    <property type="match status" value="1"/>
</dbReference>
<dbReference type="OrthoDB" id="6147321at2759"/>
<comment type="subcellular location">
    <subcellularLocation>
        <location evidence="1">Cell membrane</location>
        <topology evidence="1">Multi-pass membrane protein</topology>
    </subcellularLocation>
</comment>
<dbReference type="CDD" id="cd00637">
    <property type="entry name" value="7tm_classA_rhodopsin-like"/>
    <property type="match status" value="1"/>
</dbReference>
<evidence type="ECO:0000259" key="10">
    <source>
        <dbReference type="PROSITE" id="PS50262"/>
    </source>
</evidence>
<dbReference type="AlphaFoldDB" id="A0A1D1UPL7"/>
<dbReference type="PROSITE" id="PS50262">
    <property type="entry name" value="G_PROTEIN_RECEP_F1_2"/>
    <property type="match status" value="1"/>
</dbReference>
<dbReference type="SUPFAM" id="SSF81321">
    <property type="entry name" value="Family A G protein-coupled receptor-like"/>
    <property type="match status" value="1"/>
</dbReference>
<organism evidence="11 12">
    <name type="scientific">Ramazzottius varieornatus</name>
    <name type="common">Water bear</name>
    <name type="synonym">Tardigrade</name>
    <dbReference type="NCBI Taxonomy" id="947166"/>
    <lineage>
        <taxon>Eukaryota</taxon>
        <taxon>Metazoa</taxon>
        <taxon>Ecdysozoa</taxon>
        <taxon>Tardigrada</taxon>
        <taxon>Eutardigrada</taxon>
        <taxon>Parachela</taxon>
        <taxon>Hypsibioidea</taxon>
        <taxon>Ramazzottiidae</taxon>
        <taxon>Ramazzottius</taxon>
    </lineage>
</organism>
<feature type="transmembrane region" description="Helical" evidence="9">
    <location>
        <begin position="195"/>
        <end position="216"/>
    </location>
</feature>
<dbReference type="GO" id="GO:0004930">
    <property type="term" value="F:G protein-coupled receptor activity"/>
    <property type="evidence" value="ECO:0007669"/>
    <property type="project" value="UniProtKB-KW"/>
</dbReference>
<dbReference type="EMBL" id="BDGG01000002">
    <property type="protein sequence ID" value="GAU91391.1"/>
    <property type="molecule type" value="Genomic_DNA"/>
</dbReference>
<dbReference type="PANTHER" id="PTHR24249">
    <property type="entry name" value="HISTAMINE RECEPTOR-RELATED G-PROTEIN COUPLED RECEPTOR"/>
    <property type="match status" value="1"/>
</dbReference>
<dbReference type="Pfam" id="PF00001">
    <property type="entry name" value="7tm_1"/>
    <property type="match status" value="1"/>
</dbReference>
<dbReference type="InterPro" id="IPR050569">
    <property type="entry name" value="TAAR"/>
</dbReference>
<keyword evidence="2" id="KW-1003">Cell membrane</keyword>
<feature type="transmembrane region" description="Helical" evidence="9">
    <location>
        <begin position="279"/>
        <end position="298"/>
    </location>
</feature>
<keyword evidence="8" id="KW-0807">Transducer</keyword>
<dbReference type="InterPro" id="IPR017452">
    <property type="entry name" value="GPCR_Rhodpsn_7TM"/>
</dbReference>
<evidence type="ECO:0000256" key="2">
    <source>
        <dbReference type="ARBA" id="ARBA00022475"/>
    </source>
</evidence>
<sequence>MADILNSSRQKNSTDDPLPGGLLFENMQIEWRIAFLALRIISVLSNLALAVAVYADRTSKAGPRLLIGNLAVSGFLLSACLFPVMSLQEWMPPGFISSPCAVISVVFFFATAVSWADVGLAVNRTVAICFPFYYDTFRSQKVTWALIAFSWSLSTVIALLTATETGVKFLYLQKLQCTITVTSQFGYFYSSLGTVIPYVFIGTASIGIFVVARVKLHQPPADVVAGARTIRLLKRRLVIAKAMFVSLLWSLICVLPAFIMISTPGLAEDVRRKSWLGNLVSACWAMMYGGNPVIYFAMSPPYRQYLLQVVCPGLRTTRSARVRPSVRGDGTSAQDQEFALQKRTRTATHTSTV</sequence>
<feature type="transmembrane region" description="Helical" evidence="9">
    <location>
        <begin position="33"/>
        <end position="54"/>
    </location>
</feature>
<protein>
    <recommendedName>
        <fullName evidence="10">G-protein coupled receptors family 1 profile domain-containing protein</fullName>
    </recommendedName>
</protein>
<keyword evidence="5" id="KW-0297">G-protein coupled receptor</keyword>
<dbReference type="GO" id="GO:0005886">
    <property type="term" value="C:plasma membrane"/>
    <property type="evidence" value="ECO:0007669"/>
    <property type="project" value="UniProtKB-SubCell"/>
</dbReference>
<evidence type="ECO:0000256" key="9">
    <source>
        <dbReference type="SAM" id="Phobius"/>
    </source>
</evidence>
<evidence type="ECO:0000256" key="6">
    <source>
        <dbReference type="ARBA" id="ARBA00023136"/>
    </source>
</evidence>
<keyword evidence="12" id="KW-1185">Reference proteome</keyword>
<evidence type="ECO:0000313" key="12">
    <source>
        <dbReference type="Proteomes" id="UP000186922"/>
    </source>
</evidence>
<proteinExistence type="predicted"/>
<evidence type="ECO:0000256" key="4">
    <source>
        <dbReference type="ARBA" id="ARBA00022989"/>
    </source>
</evidence>
<evidence type="ECO:0000256" key="3">
    <source>
        <dbReference type="ARBA" id="ARBA00022692"/>
    </source>
</evidence>
<feature type="transmembrane region" description="Helical" evidence="9">
    <location>
        <begin position="66"/>
        <end position="84"/>
    </location>
</feature>
<evidence type="ECO:0000313" key="11">
    <source>
        <dbReference type="EMBL" id="GAU91391.1"/>
    </source>
</evidence>
<feature type="transmembrane region" description="Helical" evidence="9">
    <location>
        <begin position="142"/>
        <end position="162"/>
    </location>
</feature>
<keyword evidence="3 9" id="KW-0812">Transmembrane</keyword>
<comment type="caution">
    <text evidence="11">The sequence shown here is derived from an EMBL/GenBank/DDBJ whole genome shotgun (WGS) entry which is preliminary data.</text>
</comment>
<dbReference type="Proteomes" id="UP000186922">
    <property type="component" value="Unassembled WGS sequence"/>
</dbReference>
<evidence type="ECO:0000256" key="7">
    <source>
        <dbReference type="ARBA" id="ARBA00023170"/>
    </source>
</evidence>
<evidence type="ECO:0000256" key="5">
    <source>
        <dbReference type="ARBA" id="ARBA00023040"/>
    </source>
</evidence>
<feature type="domain" description="G-protein coupled receptors family 1 profile" evidence="10">
    <location>
        <begin position="45"/>
        <end position="295"/>
    </location>
</feature>
<feature type="transmembrane region" description="Helical" evidence="9">
    <location>
        <begin position="96"/>
        <end position="122"/>
    </location>
</feature>
<gene>
    <name evidence="11" type="primary">RvY_03652</name>
    <name evidence="11" type="synonym">RvY_03652.1</name>
    <name evidence="11" type="ORF">RvY_03652-1</name>
</gene>
<keyword evidence="4 9" id="KW-1133">Transmembrane helix</keyword>
<evidence type="ECO:0000256" key="8">
    <source>
        <dbReference type="ARBA" id="ARBA00023224"/>
    </source>
</evidence>
<reference evidence="11 12" key="1">
    <citation type="journal article" date="2016" name="Nat. Commun.">
        <title>Extremotolerant tardigrade genome and improved radiotolerance of human cultured cells by tardigrade-unique protein.</title>
        <authorList>
            <person name="Hashimoto T."/>
            <person name="Horikawa D.D."/>
            <person name="Saito Y."/>
            <person name="Kuwahara H."/>
            <person name="Kozuka-Hata H."/>
            <person name="Shin-I T."/>
            <person name="Minakuchi Y."/>
            <person name="Ohishi K."/>
            <person name="Motoyama A."/>
            <person name="Aizu T."/>
            <person name="Enomoto A."/>
            <person name="Kondo K."/>
            <person name="Tanaka S."/>
            <person name="Hara Y."/>
            <person name="Koshikawa S."/>
            <person name="Sagara H."/>
            <person name="Miura T."/>
            <person name="Yokobori S."/>
            <person name="Miyagawa K."/>
            <person name="Suzuki Y."/>
            <person name="Kubo T."/>
            <person name="Oyama M."/>
            <person name="Kohara Y."/>
            <person name="Fujiyama A."/>
            <person name="Arakawa K."/>
            <person name="Katayama T."/>
            <person name="Toyoda A."/>
            <person name="Kunieda T."/>
        </authorList>
    </citation>
    <scope>NUCLEOTIDE SEQUENCE [LARGE SCALE GENOMIC DNA]</scope>
    <source>
        <strain evidence="11 12">YOKOZUNA-1</strain>
    </source>
</reference>
<dbReference type="PANTHER" id="PTHR24249:SF372">
    <property type="entry name" value="G-PROTEIN COUPLED RECEPTORS FAMILY 1 PROFILE DOMAIN-CONTAINING PROTEIN"/>
    <property type="match status" value="1"/>
</dbReference>
<name>A0A1D1UPL7_RAMVA</name>
<evidence type="ECO:0000256" key="1">
    <source>
        <dbReference type="ARBA" id="ARBA00004651"/>
    </source>
</evidence>
<dbReference type="InterPro" id="IPR000276">
    <property type="entry name" value="GPCR_Rhodpsn"/>
</dbReference>
<keyword evidence="7" id="KW-0675">Receptor</keyword>
<accession>A0A1D1UPL7</accession>
<keyword evidence="6 9" id="KW-0472">Membrane</keyword>
<feature type="transmembrane region" description="Helical" evidence="9">
    <location>
        <begin position="237"/>
        <end position="259"/>
    </location>
</feature>